<dbReference type="Gene3D" id="3.40.50.11900">
    <property type="match status" value="1"/>
</dbReference>
<protein>
    <submittedName>
        <fullName evidence="2">2-hydroxyglutaryl-CoA dehydratase</fullName>
    </submittedName>
</protein>
<dbReference type="PANTHER" id="PTHR32329:SF2">
    <property type="entry name" value="BIFUNCTIONAL PROTEIN [INCLUDES 2-HYDROXYACYL-COA DEHYDRATASE (N-TER) AND ITS ACTIVATOR DOMAIN (C_TERM)"/>
    <property type="match status" value="1"/>
</dbReference>
<dbReference type="KEGG" id="tfr:BR63_08545"/>
<dbReference type="RefSeq" id="WP_034422547.1">
    <property type="nucleotide sequence ID" value="NZ_CP045798.1"/>
</dbReference>
<gene>
    <name evidence="2" type="ORF">BR63_08545</name>
</gene>
<evidence type="ECO:0000313" key="3">
    <source>
        <dbReference type="Proteomes" id="UP000515847"/>
    </source>
</evidence>
<dbReference type="InterPro" id="IPR051805">
    <property type="entry name" value="Dehydratase_Activator_Redct"/>
</dbReference>
<organism evidence="2 3">
    <name type="scientific">Thermanaerosceptrum fracticalcis</name>
    <dbReference type="NCBI Taxonomy" id="1712410"/>
    <lineage>
        <taxon>Bacteria</taxon>
        <taxon>Bacillati</taxon>
        <taxon>Bacillota</taxon>
        <taxon>Clostridia</taxon>
        <taxon>Eubacteriales</taxon>
        <taxon>Peptococcaceae</taxon>
        <taxon>Thermanaerosceptrum</taxon>
    </lineage>
</organism>
<sequence length="337" mass="38414">MGKKIGFPRTLFYYLYYPFWHTFFTELGYEMVTSLPTSKLSLDLGVQEAVNDACLPIKLYHGHVAELKDKVDILFLPRMVSVRKLDSETFCPKFLGLPDMIRNSIDGLPRIIDEKVDLAKGWFPLWQLCRKIAAELGVHGWRVWQAFQNANKVQKCFGELLYQGVPAHHAVEAAIRGSTYEAPPVPEPDVNLAILGYPYLIYDSFVNVGLFEKLGEMGIKAWTVEMVPPDRLEEQGKNLPKNLFWNFSNRAVRATYYYLKEKKVDGIIHVTAFGCGPDAMVDKLMELEAKNHGRVPFLTLSLDEHTGEAGVLTRIEAFVDMLRLRRGQHEDIISHHG</sequence>
<proteinExistence type="predicted"/>
<dbReference type="InterPro" id="IPR010327">
    <property type="entry name" value="FldB/FldC_alpha/beta"/>
</dbReference>
<name>A0A7G6E2Q4_THEFR</name>
<dbReference type="PANTHER" id="PTHR32329">
    <property type="entry name" value="BIFUNCTIONAL PROTEIN [INCLUDES 2-HYDROXYACYL-COA DEHYDRATASE (N-TER) AND ITS ACTIVATOR DOMAIN (C_TERM)-RELATED"/>
    <property type="match status" value="1"/>
</dbReference>
<dbReference type="Pfam" id="PF09989">
    <property type="entry name" value="DUF2229"/>
    <property type="match status" value="1"/>
</dbReference>
<dbReference type="InterPro" id="IPR018709">
    <property type="entry name" value="CoA_activase_DUF2229"/>
</dbReference>
<evidence type="ECO:0000313" key="2">
    <source>
        <dbReference type="EMBL" id="QNB46358.1"/>
    </source>
</evidence>
<accession>A0A7G6E2Q4</accession>
<dbReference type="AlphaFoldDB" id="A0A7G6E2Q4"/>
<reference evidence="2 3" key="1">
    <citation type="journal article" date="2019" name="Front. Microbiol.">
        <title>Thermoanaerosceptrum fracticalcis gen. nov. sp. nov., a Novel Fumarate-Fermenting Microorganism From a Deep Fractured Carbonate Aquifer of the US Great Basin.</title>
        <authorList>
            <person name="Hamilton-Brehm S.D."/>
            <person name="Stewart L.E."/>
            <person name="Zavarin M."/>
            <person name="Caldwell M."/>
            <person name="Lawson P.A."/>
            <person name="Onstott T.C."/>
            <person name="Grzymski J."/>
            <person name="Neveux I."/>
            <person name="Lollar B.S."/>
            <person name="Russell C.E."/>
            <person name="Moser D.P."/>
        </authorList>
    </citation>
    <scope>NUCLEOTIDE SEQUENCE [LARGE SCALE GENOMIC DNA]</scope>
    <source>
        <strain evidence="2 3">DRI-13</strain>
    </source>
</reference>
<dbReference type="OrthoDB" id="9780120at2"/>
<evidence type="ECO:0000259" key="1">
    <source>
        <dbReference type="Pfam" id="PF09989"/>
    </source>
</evidence>
<feature type="domain" description="DUF2229" evidence="1">
    <location>
        <begin position="4"/>
        <end position="227"/>
    </location>
</feature>
<dbReference type="Proteomes" id="UP000515847">
    <property type="component" value="Chromosome"/>
</dbReference>
<keyword evidence="3" id="KW-1185">Reference proteome</keyword>
<dbReference type="Pfam" id="PF06050">
    <property type="entry name" value="HGD-D"/>
    <property type="match status" value="1"/>
</dbReference>
<dbReference type="EMBL" id="CP045798">
    <property type="protein sequence ID" value="QNB46358.1"/>
    <property type="molecule type" value="Genomic_DNA"/>
</dbReference>